<organism evidence="1 2">
    <name type="scientific">Rotaria magnacalcarata</name>
    <dbReference type="NCBI Taxonomy" id="392030"/>
    <lineage>
        <taxon>Eukaryota</taxon>
        <taxon>Metazoa</taxon>
        <taxon>Spiralia</taxon>
        <taxon>Gnathifera</taxon>
        <taxon>Rotifera</taxon>
        <taxon>Eurotatoria</taxon>
        <taxon>Bdelloidea</taxon>
        <taxon>Philodinida</taxon>
        <taxon>Philodinidae</taxon>
        <taxon>Rotaria</taxon>
    </lineage>
</organism>
<reference evidence="1" key="1">
    <citation type="submission" date="2021-02" db="EMBL/GenBank/DDBJ databases">
        <authorList>
            <person name="Nowell W R."/>
        </authorList>
    </citation>
    <scope>NUCLEOTIDE SEQUENCE</scope>
</reference>
<proteinExistence type="predicted"/>
<gene>
    <name evidence="1" type="ORF">SMN809_LOCUS68764</name>
</gene>
<dbReference type="AlphaFoldDB" id="A0A8S3HAV0"/>
<name>A0A8S3HAV0_9BILA</name>
<evidence type="ECO:0000313" key="2">
    <source>
        <dbReference type="Proteomes" id="UP000676336"/>
    </source>
</evidence>
<protein>
    <submittedName>
        <fullName evidence="1">Uncharacterized protein</fullName>
    </submittedName>
</protein>
<evidence type="ECO:0000313" key="1">
    <source>
        <dbReference type="EMBL" id="CAF5180402.1"/>
    </source>
</evidence>
<accession>A0A8S3HAV0</accession>
<sequence length="117" mass="13811">MSRGTVQRKATLKKLIERDSSIGDRTSDDEAVIIEWRKKMFIFFHIFFLESPKTMLSILIQKEKQKNVLSRNDAQKINNQLDMLREILFNQHDVTIHDLIKRSSRSDKPIAKNDIVR</sequence>
<dbReference type="Proteomes" id="UP000676336">
    <property type="component" value="Unassembled WGS sequence"/>
</dbReference>
<dbReference type="EMBL" id="CAJOBI010318054">
    <property type="protein sequence ID" value="CAF5180402.1"/>
    <property type="molecule type" value="Genomic_DNA"/>
</dbReference>
<comment type="caution">
    <text evidence="1">The sequence shown here is derived from an EMBL/GenBank/DDBJ whole genome shotgun (WGS) entry which is preliminary data.</text>
</comment>